<organism evidence="10 11">
    <name type="scientific">Burkholderia pseudomallei (strain 1710b)</name>
    <dbReference type="NCBI Taxonomy" id="320372"/>
    <lineage>
        <taxon>Bacteria</taxon>
        <taxon>Pseudomonadati</taxon>
        <taxon>Pseudomonadota</taxon>
        <taxon>Betaproteobacteria</taxon>
        <taxon>Burkholderiales</taxon>
        <taxon>Burkholderiaceae</taxon>
        <taxon>Burkholderia</taxon>
        <taxon>pseudomallei group</taxon>
    </lineage>
</organism>
<protein>
    <recommendedName>
        <fullName evidence="7">Ribonuclease PH</fullName>
        <shortName evidence="7">RNase PH</shortName>
        <ecNumber evidence="7">2.7.7.56</ecNumber>
    </recommendedName>
    <alternativeName>
        <fullName evidence="7">tRNA nucleotidyltransferase</fullName>
    </alternativeName>
</protein>
<keyword evidence="4 7" id="KW-0808">Transferase</keyword>
<name>Q3JPS8_BURP1</name>
<dbReference type="Pfam" id="PF03725">
    <property type="entry name" value="RNase_PH_C"/>
    <property type="match status" value="1"/>
</dbReference>
<dbReference type="GO" id="GO:0000049">
    <property type="term" value="F:tRNA binding"/>
    <property type="evidence" value="ECO:0007669"/>
    <property type="project" value="UniProtKB-UniRule"/>
</dbReference>
<dbReference type="InterPro" id="IPR036345">
    <property type="entry name" value="ExoRNase_PH_dom2_sf"/>
</dbReference>
<evidence type="ECO:0000313" key="11">
    <source>
        <dbReference type="Proteomes" id="UP000002700"/>
    </source>
</evidence>
<dbReference type="SUPFAM" id="SSF55666">
    <property type="entry name" value="Ribonuclease PH domain 2-like"/>
    <property type="match status" value="1"/>
</dbReference>
<dbReference type="EnsemblBacteria" id="ABA49707">
    <property type="protein sequence ID" value="ABA49707"/>
    <property type="gene ID" value="BURPS1710b_3051"/>
</dbReference>
<dbReference type="GO" id="GO:0016075">
    <property type="term" value="P:rRNA catabolic process"/>
    <property type="evidence" value="ECO:0007669"/>
    <property type="project" value="UniProtKB-UniRule"/>
</dbReference>
<dbReference type="Gene3D" id="3.30.230.70">
    <property type="entry name" value="GHMP Kinase, N-terminal domain"/>
    <property type="match status" value="1"/>
</dbReference>
<dbReference type="InterPro" id="IPR050080">
    <property type="entry name" value="RNase_PH"/>
</dbReference>
<feature type="binding site" evidence="7">
    <location>
        <begin position="508"/>
        <end position="510"/>
    </location>
    <ligand>
        <name>phosphate</name>
        <dbReference type="ChEBI" id="CHEBI:43474"/>
        <note>substrate</note>
    </ligand>
</feature>
<keyword evidence="3 7" id="KW-0820">tRNA-binding</keyword>
<dbReference type="PROSITE" id="PS01277">
    <property type="entry name" value="RIBONUCLEASE_PH"/>
    <property type="match status" value="1"/>
</dbReference>
<keyword evidence="5 7" id="KW-0819">tRNA processing</keyword>
<evidence type="ECO:0000256" key="5">
    <source>
        <dbReference type="ARBA" id="ARBA00022694"/>
    </source>
</evidence>
<dbReference type="GO" id="GO:0031125">
    <property type="term" value="P:rRNA 3'-end processing"/>
    <property type="evidence" value="ECO:0007669"/>
    <property type="project" value="UniProtKB-ARBA"/>
</dbReference>
<dbReference type="InterPro" id="IPR018336">
    <property type="entry name" value="RNase_PH_CS"/>
</dbReference>
<evidence type="ECO:0000256" key="6">
    <source>
        <dbReference type="ARBA" id="ARBA00022884"/>
    </source>
</evidence>
<dbReference type="SUPFAM" id="SSF54211">
    <property type="entry name" value="Ribosomal protein S5 domain 2-like"/>
    <property type="match status" value="1"/>
</dbReference>
<dbReference type="CDD" id="cd11362">
    <property type="entry name" value="RNase_PH_bact"/>
    <property type="match status" value="1"/>
</dbReference>
<dbReference type="InterPro" id="IPR015847">
    <property type="entry name" value="ExoRNase_PH_dom2"/>
</dbReference>
<dbReference type="GO" id="GO:0009022">
    <property type="term" value="F:tRNA nucleotidyltransferase activity"/>
    <property type="evidence" value="ECO:0007669"/>
    <property type="project" value="UniProtKB-UniRule"/>
</dbReference>
<evidence type="ECO:0000256" key="1">
    <source>
        <dbReference type="ARBA" id="ARBA00006678"/>
    </source>
</evidence>
<feature type="binding site" evidence="7">
    <location>
        <position position="470"/>
    </location>
    <ligand>
        <name>phosphate</name>
        <dbReference type="ChEBI" id="CHEBI:43474"/>
        <note>substrate</note>
    </ligand>
</feature>
<dbReference type="EMBL" id="CP000124">
    <property type="protein sequence ID" value="ABA49707.1"/>
    <property type="molecule type" value="Genomic_DNA"/>
</dbReference>
<evidence type="ECO:0000256" key="4">
    <source>
        <dbReference type="ARBA" id="ARBA00022679"/>
    </source>
</evidence>
<keyword evidence="6" id="KW-0694">RNA-binding</keyword>
<dbReference type="PANTHER" id="PTHR11953">
    <property type="entry name" value="EXOSOME COMPLEX COMPONENT"/>
    <property type="match status" value="1"/>
</dbReference>
<dbReference type="InterPro" id="IPR001247">
    <property type="entry name" value="ExoRNase_PH_dom1"/>
</dbReference>
<dbReference type="FunFam" id="3.30.230.70:FF:000003">
    <property type="entry name" value="Ribonuclease PH"/>
    <property type="match status" value="1"/>
</dbReference>
<feature type="domain" description="Exoribonuclease phosphorolytic" evidence="9">
    <location>
        <begin position="541"/>
        <end position="607"/>
    </location>
</feature>
<evidence type="ECO:0000256" key="7">
    <source>
        <dbReference type="HAMAP-Rule" id="MF_00564"/>
    </source>
</evidence>
<accession>Q3JPS8</accession>
<dbReference type="Pfam" id="PF01138">
    <property type="entry name" value="RNase_PH"/>
    <property type="match status" value="1"/>
</dbReference>
<reference evidence="10 11" key="1">
    <citation type="submission" date="2005-09" db="EMBL/GenBank/DDBJ databases">
        <authorList>
            <person name="Woods D.E."/>
            <person name="Nierman W.C."/>
        </authorList>
    </citation>
    <scope>NUCLEOTIDE SEQUENCE [LARGE SCALE GENOMIC DNA]</scope>
    <source>
        <strain evidence="10 11">1710b</strain>
    </source>
</reference>
<dbReference type="KEGG" id="bpm:BURPS1710b_3051"/>
<dbReference type="Proteomes" id="UP000002700">
    <property type="component" value="Chromosome I"/>
</dbReference>
<evidence type="ECO:0000313" key="10">
    <source>
        <dbReference type="EMBL" id="ABA49707.1"/>
    </source>
</evidence>
<dbReference type="EC" id="2.7.7.56" evidence="7"/>
<dbReference type="AlphaFoldDB" id="Q3JPS8"/>
<keyword evidence="7 10" id="KW-0548">Nucleotidyltransferase</keyword>
<dbReference type="NCBIfam" id="TIGR01966">
    <property type="entry name" value="RNasePH"/>
    <property type="match status" value="1"/>
</dbReference>
<dbReference type="InterPro" id="IPR002381">
    <property type="entry name" value="RNase_PH_bac-type"/>
</dbReference>
<gene>
    <name evidence="7 10" type="primary">rph</name>
    <name evidence="10" type="ordered locus">BURPS1710b_3051</name>
</gene>
<dbReference type="HOGENOM" id="CLU_439208_0_0_4"/>
<evidence type="ECO:0000259" key="9">
    <source>
        <dbReference type="Pfam" id="PF03725"/>
    </source>
</evidence>
<dbReference type="InterPro" id="IPR020568">
    <property type="entry name" value="Ribosomal_Su5_D2-typ_SF"/>
</dbReference>
<feature type="domain" description="Exoribonuclease phosphorolytic" evidence="8">
    <location>
        <begin position="394"/>
        <end position="524"/>
    </location>
</feature>
<sequence>MRGCAVAVRIGHVALLQVLHLLAHLLDQQLERHRRVGELLRRRLRAERVRLAVQLLHHEVETLADAAALLDHVARLVQMRGEARQLFRDVDADAVHRHFLTDALGRLLARHEGRAAFRRRDAKRLLQPLDDLLLMLGDQLRHERRDARDDRLHLGDVPEQHRRELRALARAHDDELGDRFLAAREHRFAQRVGRHAALGEHAGPAQDLARAQAAHARKRVEHRALELGELAERRMVQRAGVHALIAALQVDAHVHLAARQLVHQHLAQRRLARAHIVRHPEIQVEEPRIHGPQLNRYARAAIAGGRREIARRARVARHAVDHRSSRRLMAQRAGRIRDARRLRGAGRETSIIPFLRAGPAGPMRRARGKIRVSPQPIVPMTNSSLRPSGRRADQLRDVRITRHYTKHAEGAVLVEFGDTKVICTASVAERVPEFLRERGQGWLTAEYGMLPRATHTRSDREAARGKQTGRTQEIQRLIGRALRAVFDLNALGPRTLHLDCDVIQADGGTRTASITGAFVAAHDAVTKLVAAGRIARSPITDYVAAISVGVFGGTPVLDLDYDEDSACDTDMNVVMTGAGGFVEVQGTAEGAPFSRTEMNALLDLAQAGIGELVRLQRAALEA</sequence>
<keyword evidence="2 7" id="KW-0698">rRNA processing</keyword>
<dbReference type="GO" id="GO:0000175">
    <property type="term" value="F:3'-5'-RNA exonuclease activity"/>
    <property type="evidence" value="ECO:0007669"/>
    <property type="project" value="UniProtKB-UniRule"/>
</dbReference>
<evidence type="ECO:0000256" key="3">
    <source>
        <dbReference type="ARBA" id="ARBA00022555"/>
    </source>
</evidence>
<dbReference type="GO" id="GO:0008033">
    <property type="term" value="P:tRNA processing"/>
    <property type="evidence" value="ECO:0007669"/>
    <property type="project" value="UniProtKB-UniRule"/>
</dbReference>
<dbReference type="HAMAP" id="MF_00564">
    <property type="entry name" value="RNase_PH"/>
    <property type="match status" value="1"/>
</dbReference>
<evidence type="ECO:0000259" key="8">
    <source>
        <dbReference type="Pfam" id="PF01138"/>
    </source>
</evidence>
<dbReference type="InterPro" id="IPR027408">
    <property type="entry name" value="PNPase/RNase_PH_dom_sf"/>
</dbReference>
<comment type="similarity">
    <text evidence="1 7">Belongs to the RNase PH family.</text>
</comment>
<evidence type="ECO:0000256" key="2">
    <source>
        <dbReference type="ARBA" id="ARBA00022552"/>
    </source>
</evidence>
<comment type="subunit">
    <text evidence="7">Homohexameric ring arranged as a trimer of dimers.</text>
</comment>
<comment type="function">
    <text evidence="7">Phosphorolytic 3'-5' exoribonuclease that plays an important role in tRNA 3'-end maturation. Removes nucleotide residues following the 3'-CCA terminus of tRNAs; can also add nucleotides to the ends of RNA molecules by using nucleoside diphosphates as substrates, but this may not be physiologically important. Probably plays a role in initiation of 16S rRNA degradation (leading to ribosome degradation) during starvation.</text>
</comment>
<comment type="catalytic activity">
    <reaction evidence="7">
        <text>tRNA(n+1) + phosphate = tRNA(n) + a ribonucleoside 5'-diphosphate</text>
        <dbReference type="Rhea" id="RHEA:10628"/>
        <dbReference type="Rhea" id="RHEA-COMP:17343"/>
        <dbReference type="Rhea" id="RHEA-COMP:17344"/>
        <dbReference type="ChEBI" id="CHEBI:43474"/>
        <dbReference type="ChEBI" id="CHEBI:57930"/>
        <dbReference type="ChEBI" id="CHEBI:173114"/>
        <dbReference type="EC" id="2.7.7.56"/>
    </reaction>
</comment>
<proteinExistence type="inferred from homology"/>
<dbReference type="PANTHER" id="PTHR11953:SF0">
    <property type="entry name" value="EXOSOME COMPLEX COMPONENT RRP41"/>
    <property type="match status" value="1"/>
</dbReference>